<evidence type="ECO:0008006" key="4">
    <source>
        <dbReference type="Google" id="ProtNLM"/>
    </source>
</evidence>
<feature type="region of interest" description="Disordered" evidence="1">
    <location>
        <begin position="112"/>
        <end position="165"/>
    </location>
</feature>
<evidence type="ECO:0000256" key="1">
    <source>
        <dbReference type="SAM" id="MobiDB-lite"/>
    </source>
</evidence>
<accession>A0ABX4RD35</accession>
<protein>
    <recommendedName>
        <fullName evidence="4">Cadherin domain-containing protein</fullName>
    </recommendedName>
</protein>
<reference evidence="2 3" key="1">
    <citation type="submission" date="2017-11" db="EMBL/GenBank/DDBJ databases">
        <title>Biodiversity and function of Thalassospira species in the particle-attached aromatic-hydrocarbon-degrading consortia from the surface seawater of the China South Sea.</title>
        <authorList>
            <person name="Dong C."/>
            <person name="Liu R."/>
            <person name="Shao Z."/>
        </authorList>
    </citation>
    <scope>NUCLEOTIDE SEQUENCE [LARGE SCALE GENOMIC DNA]</scope>
    <source>
        <strain evidence="2 3">139Z-12</strain>
    </source>
</reference>
<feature type="compositionally biased region" description="Gly residues" evidence="1">
    <location>
        <begin position="133"/>
        <end position="151"/>
    </location>
</feature>
<feature type="compositionally biased region" description="Polar residues" evidence="1">
    <location>
        <begin position="9"/>
        <end position="42"/>
    </location>
</feature>
<sequence>MMADIRDQGQVNTPKVQADDGQSLQVSLRQDTSLSSVHTGSRQWYDPRIEAAPDEGYTQSPDISNSSENYNESVLQDGDSSVSNIELGGTGNNASSTKIVNNQAPIAGNGQEIIETNSPPLQPVTQPDTGDTFGNGFGGGGGAGGTSGSGGSSAAARSVGGGGGGGGTTTIAGASADDAAAGASGSDVLSVNDVEGAGGENLTLNINVFEDNSTSIYIILIQGMPDGATLSAGDNLGNGIWQVSVDELDGLSVAITEETIGNYNVTVTVINTETGEVVDSESFELAANDGADAPTLSVDPASGNEDSAIALDITAGLTDADETLSVTISDIPAGSTLSAGTVNPDGTVTLTAGELAGLTITPPEDFSGSFDLTVTATSTEGSDTASVSETLAVTVDAQADAPTLSVDPATGNEDSAIALDITAGLTDADETLSVTISDIPAGSTLSAGTVNPDGTVTLTAAELAGLTITPPEDFSGSFDLTVTATSSDGADTASIADTLSVTVDPVADAPTLSVDPASGNEDSAIALNITAGLTDADETLSVTISDIPAGSTLSAGTVNPDGTVTLTAAELAGLTITPPEDFSGSFDLTVTATSSDGADTASIADTLSVTVDPVADAPTLSVDPASGNEDSAIALDITAGLTDADETLSVTISDIPAGSTLSAGTVNPDGTVTLTAAELAGLTITPPEDFSGSFDLTVTATSSDGADTASVADTLSVTVDPVADAPTLSVDPASGNEDSAIALDITAGLTDADETLSVTISDIPAGSTLSAGTVNPDGTVTLTAGELAGLTITPPEDFSGSFDLTVTATSSDGADTASIADTLSVTVDPVADAPTLSVDPASGNEDSAIALDITAGLTDADETLSVTISDIPAGSTLSAGTVNPDGTVTLTAGELAGLTITPPEDFNGSFDLTVTATSSDGADTASIADTLSVTVDPVADAPAVTIDIDPVIEENVPSDLTITLDPLEADVTAEITVTGLPADATLSAGTQNPDGSWTLSEGDLAGLTLTVSTTVNISFTVDVTVTHTINGTTDSTTQSATVDVVDAGALPSVTVSFDGAVLEDAATPLDISVAVESGESVVEVTVDGLPAGTTLSAGTVNPDGSVTLTPGELAGLTLTPPDDYNGSLDFTVTAETTSGAGTETVTENVSTTVEAVAGTPTLTVNGASGAEDGGAITLDITAGVTDAGEGLEITISDIPAGATLSAGTVNPDGTVTLTAGELAGLTITPPEDFSGSFDLTVTATSSDGADTASIADTLSVTVDPVADAPTLSVDPATGNEDIAIALDITAGLTDADETLSVTISDIPAGSTLSAGTVNPDGTVTLTAAELAGLTITPPEDFSGSFDLTVTATSSDGADTASVADTLSVTVDPVADAPTLSVDPASGNEDSAIALDITAGLTDADETLSVTISDIPAGSTLSAGTVNPDGTVTLTAGELAGLTITPPEDFSGSFDLTVTATSSDGADTASIADTLSVTVDPVADAPTLSVDPASGNEDSAIALDISAGLTDADETLSVTISDIPAGSTLSAGTVNPDGTVTLTAAELAGLTITPPEDFSGSFDLTVTATSSDGADTASIADTLSVTVDPVADAPTLSVDPATGNEDSAIALDITAGLTDADETLSVTISDIPAGSTLSAGTVNPDGTVTLTAGELAGLTITPPEDFSGSFDLTVTATSSDGADTASIADTLSVTVDPVADAPTLSVDPASGNEDSAIALDITAGLTDADETLSVTISDIPAGSTLSAGTVNPDGTVTLTAAELAGLTITPPEDFSGSFDLTVTATSSDGADTASIADTLSVTVDPVADAPTLSVDPASGNEDSAIALNITAGLTDADETLSVTISDIPAGSTLSAGTVNPDGTVTLTAGELAGLTITPPEDFSGSFDLTVTATSTEGSDTASVSETLAVTVDAQADAPTLSVDPASGNEDSAIALDITAGLTDADETLSVTISDIPAGSTLSAGTVNPDGTVTLTAGELAGLTITPPADYYGSFDLTVTATSVDGSDSASVSETLTVQVENVADGPELTLGLPALCLEDTACGLTIDVGVLAPSEVLEVTIEGLPNDATLSAGIKNPDGSWTLTQAELVGLTVTVLEPGDSLLTVTATVNDPISGTSDSTIANINLEVLNVAEGPTLNLGLPALCLEDTACGLTIDVGVLAPSEVLEVTIEGLPNDATLSAGIKNPDGSWTLTQAELVGLTVTVLEPGDSLLTVTATVNDPISGTSDSTIANINLEVLNVAEGPTLNLGLPALCLEDTACGLTIDVGVLAPSEVLEVTIEGLPNDGTLSAGIKNPDGSWTLTQAELVGLTVTVLEPGDSLLTVTATVNDPISGTSDSTIANINLEVLNVAEGPTLNLGLPALCLEDTACGLTIDVGVLSPTEVLEVTIEGLPNDATLSAGIENPDGSWTLTQAELVGLTVTALEPGDSLLTVTATVSDPISGTSDSTIANINLEVLNIADAPTLDLSLSAAVIEDSPTPLLITVSDLALTEDVTLTIDGVDNGATLNAGTLNPDGTYTLELLDLVGLAITPDTEDDLQLSITATVEDSSSNTVATTTATLDIDVLPNPLDPLI</sequence>
<comment type="caution">
    <text evidence="2">The sequence shown here is derived from an EMBL/GenBank/DDBJ whole genome shotgun (WGS) entry which is preliminary data.</text>
</comment>
<feature type="compositionally biased region" description="Polar residues" evidence="1">
    <location>
        <begin position="57"/>
        <end position="84"/>
    </location>
</feature>
<feature type="region of interest" description="Disordered" evidence="1">
    <location>
        <begin position="1"/>
        <end position="98"/>
    </location>
</feature>
<feature type="compositionally biased region" description="Polar residues" evidence="1">
    <location>
        <begin position="114"/>
        <end position="127"/>
    </location>
</feature>
<proteinExistence type="predicted"/>
<name>A0ABX4RD35_9PROT</name>
<gene>
    <name evidence="2" type="ORF">CU041_02610</name>
</gene>
<evidence type="ECO:0000313" key="2">
    <source>
        <dbReference type="EMBL" id="PKR52503.1"/>
    </source>
</evidence>
<organism evidence="2 3">
    <name type="scientific">Thalassospira povalilytica</name>
    <dbReference type="NCBI Taxonomy" id="732237"/>
    <lineage>
        <taxon>Bacteria</taxon>
        <taxon>Pseudomonadati</taxon>
        <taxon>Pseudomonadota</taxon>
        <taxon>Alphaproteobacteria</taxon>
        <taxon>Rhodospirillales</taxon>
        <taxon>Thalassospiraceae</taxon>
        <taxon>Thalassospira</taxon>
    </lineage>
</organism>
<evidence type="ECO:0000313" key="3">
    <source>
        <dbReference type="Proteomes" id="UP000233365"/>
    </source>
</evidence>
<keyword evidence="3" id="KW-1185">Reference proteome</keyword>
<dbReference type="EMBL" id="PGTS01000001">
    <property type="protein sequence ID" value="PKR52503.1"/>
    <property type="molecule type" value="Genomic_DNA"/>
</dbReference>
<dbReference type="Proteomes" id="UP000233365">
    <property type="component" value="Unassembled WGS sequence"/>
</dbReference>